<dbReference type="EMBL" id="LJZX01000111">
    <property type="protein sequence ID" value="PKQ71000.1"/>
    <property type="molecule type" value="Genomic_DNA"/>
</dbReference>
<comment type="caution">
    <text evidence="1">The sequence shown here is derived from an EMBL/GenBank/DDBJ whole genome shotgun (WGS) entry which is preliminary data.</text>
</comment>
<protein>
    <submittedName>
        <fullName evidence="1">Acyl carrier protein</fullName>
    </submittedName>
</protein>
<dbReference type="SUPFAM" id="SSF47336">
    <property type="entry name" value="ACP-like"/>
    <property type="match status" value="1"/>
</dbReference>
<gene>
    <name evidence="1" type="ORF">AOX56_09075</name>
</gene>
<dbReference type="AlphaFoldDB" id="A0A2N3IL02"/>
<dbReference type="Proteomes" id="UP000233526">
    <property type="component" value="Unassembled WGS sequence"/>
</dbReference>
<evidence type="ECO:0000313" key="1">
    <source>
        <dbReference type="EMBL" id="PKQ71000.1"/>
    </source>
</evidence>
<reference evidence="1 2" key="1">
    <citation type="journal article" date="2017" name="Front. Microbiol.">
        <title>Strong Genomic and Phenotypic Heterogeneity in the Aeromonas sobria Species Complex.</title>
        <authorList>
            <person name="Gauthier J."/>
            <person name="Vincent A.T."/>
            <person name="Charette S.J."/>
            <person name="Derome N."/>
        </authorList>
    </citation>
    <scope>NUCLEOTIDE SEQUENCE [LARGE SCALE GENOMIC DNA]</scope>
    <source>
        <strain evidence="1 2">JF2635</strain>
    </source>
</reference>
<dbReference type="InterPro" id="IPR036736">
    <property type="entry name" value="ACP-like_sf"/>
</dbReference>
<accession>A0A2N3IL02</accession>
<organism evidence="1 2">
    <name type="scientific">Aeromonas sobria</name>
    <dbReference type="NCBI Taxonomy" id="646"/>
    <lineage>
        <taxon>Bacteria</taxon>
        <taxon>Pseudomonadati</taxon>
        <taxon>Pseudomonadota</taxon>
        <taxon>Gammaproteobacteria</taxon>
        <taxon>Aeromonadales</taxon>
        <taxon>Aeromonadaceae</taxon>
        <taxon>Aeromonas</taxon>
    </lineage>
</organism>
<proteinExistence type="predicted"/>
<name>A0A2N3IL02_AERSO</name>
<sequence>MSDLFTLLTQQFPAASFSHGDYQLGLGAFPEWDSLGHFNLLLLIEQHYAVRFEPNELTELKRLADIKQALQSKGVAV</sequence>
<dbReference type="RefSeq" id="WP_101321364.1">
    <property type="nucleotide sequence ID" value="NZ_CAWNSS010000111.1"/>
</dbReference>
<dbReference type="Gene3D" id="1.10.1200.10">
    <property type="entry name" value="ACP-like"/>
    <property type="match status" value="1"/>
</dbReference>
<evidence type="ECO:0000313" key="2">
    <source>
        <dbReference type="Proteomes" id="UP000233526"/>
    </source>
</evidence>